<dbReference type="EMBL" id="CP084167">
    <property type="protein sequence ID" value="UJG44450.1"/>
    <property type="molecule type" value="Genomic_DNA"/>
</dbReference>
<dbReference type="Proteomes" id="UP001200513">
    <property type="component" value="Chromosome"/>
</dbReference>
<gene>
    <name evidence="1" type="ORF">K9W46_04530</name>
</gene>
<evidence type="ECO:0000313" key="1">
    <source>
        <dbReference type="EMBL" id="UJG44450.1"/>
    </source>
</evidence>
<accession>A0A9Y1BTE1</accession>
<name>A0A9Y1BTE1_9ARCH</name>
<protein>
    <submittedName>
        <fullName evidence="1">Uncharacterized protein</fullName>
    </submittedName>
</protein>
<dbReference type="AlphaFoldDB" id="A0A9Y1BTE1"/>
<reference evidence="1" key="1">
    <citation type="journal article" date="2022" name="Nat. Microbiol.">
        <title>Unique mobile elements and scalable gene flow at the prokaryote-eukaryote boundary revealed by circularized Asgard archaea genomes.</title>
        <authorList>
            <person name="Wu F."/>
            <person name="Speth D.R."/>
            <person name="Philosof A."/>
            <person name="Cremiere A."/>
            <person name="Narayanan A."/>
            <person name="Barco R.A."/>
            <person name="Connon S.A."/>
            <person name="Amend J.P."/>
            <person name="Antoshechkin I.A."/>
            <person name="Orphan V.J."/>
        </authorList>
    </citation>
    <scope>NUCLEOTIDE SEQUENCE</scope>
    <source>
        <strain evidence="1">PR6</strain>
    </source>
</reference>
<sequence>MNTTKKVALLFVTIFATMSVVSLVVSGDYWITKNEWVDHGSTLVETKWIDIFPTYQQFVIRPEVEGTAYSTYATAVWFSLSSTVTISATVSSSCEYKTPIVSASAKTENGVSISASAGITTSKEVGQTIAIAHTSPDEAIFSAKTIKLKVQVYAHHWYLHKYGLDFFRGWVDLGIDSSKTPCHKVQLSYKILDLDVATYIGVPIEKDDYIITTTRPIYDIIIEPDGSLRKVIVGWTTYQTWSYSNGPYPFAAKTYRETYEYNKNIAETTYPYVGAYTENLYVKEKVSTFASLSLTVTSSVDLGAGIGSTKVSVKITGSIKVEAAAGASTSQMYGFKPGWYDPENGGPTKHLRVKQLTFGSLWVQLY</sequence>
<organism evidence="1">
    <name type="scientific">Candidatus Heimdallarchaeum endolithica</name>
    <dbReference type="NCBI Taxonomy" id="2876572"/>
    <lineage>
        <taxon>Archaea</taxon>
        <taxon>Promethearchaeati</taxon>
        <taxon>Candidatus Heimdallarchaeota</taxon>
        <taxon>Candidatus Heimdallarchaeia (ex Rinke et al. 2021) (nom. nud.)</taxon>
        <taxon>Candidatus Heimdallarchaeales</taxon>
        <taxon>Candidatus Heimdallarchaeaceae</taxon>
        <taxon>Candidatus Heimdallarchaeum</taxon>
    </lineage>
</organism>
<proteinExistence type="predicted"/>